<gene>
    <name evidence="11" type="ORF">NEZAVI_LOCUS8216</name>
</gene>
<keyword evidence="5" id="KW-0297">G-protein coupled receptor</keyword>
<evidence type="ECO:0000256" key="8">
    <source>
        <dbReference type="ARBA" id="ARBA00023224"/>
    </source>
</evidence>
<dbReference type="Gene3D" id="1.20.1070.10">
    <property type="entry name" value="Rhodopsin 7-helix transmembrane proteins"/>
    <property type="match status" value="1"/>
</dbReference>
<comment type="subcellular location">
    <subcellularLocation>
        <location evidence="1">Membrane</location>
        <topology evidence="1">Multi-pass membrane protein</topology>
    </subcellularLocation>
</comment>
<accession>A0A9P0MIA9</accession>
<evidence type="ECO:0000313" key="11">
    <source>
        <dbReference type="EMBL" id="CAH1398603.1"/>
    </source>
</evidence>
<dbReference type="InterPro" id="IPR017452">
    <property type="entry name" value="GPCR_Rhodpsn_7TM"/>
</dbReference>
<dbReference type="OrthoDB" id="2132067at2759"/>
<dbReference type="PRINTS" id="PR00237">
    <property type="entry name" value="GPCRRHODOPSN"/>
</dbReference>
<evidence type="ECO:0000259" key="10">
    <source>
        <dbReference type="PROSITE" id="PS50262"/>
    </source>
</evidence>
<dbReference type="Pfam" id="PF00001">
    <property type="entry name" value="7tm_1"/>
    <property type="match status" value="1"/>
</dbReference>
<keyword evidence="3 9" id="KW-0812">Transmembrane</keyword>
<dbReference type="Proteomes" id="UP001152798">
    <property type="component" value="Chromosome 4"/>
</dbReference>
<proteinExistence type="inferred from homology"/>
<feature type="transmembrane region" description="Helical" evidence="9">
    <location>
        <begin position="80"/>
        <end position="101"/>
    </location>
</feature>
<protein>
    <recommendedName>
        <fullName evidence="10">G-protein coupled receptors family 1 profile domain-containing protein</fullName>
    </recommendedName>
</protein>
<feature type="transmembrane region" description="Helical" evidence="9">
    <location>
        <begin position="113"/>
        <end position="134"/>
    </location>
</feature>
<dbReference type="EMBL" id="OV725080">
    <property type="protein sequence ID" value="CAH1398603.1"/>
    <property type="molecule type" value="Genomic_DNA"/>
</dbReference>
<evidence type="ECO:0000256" key="5">
    <source>
        <dbReference type="ARBA" id="ARBA00023040"/>
    </source>
</evidence>
<dbReference type="PANTHER" id="PTHR45695:SF9">
    <property type="entry name" value="LEUCOKININ RECEPTOR"/>
    <property type="match status" value="1"/>
</dbReference>
<evidence type="ECO:0000256" key="7">
    <source>
        <dbReference type="ARBA" id="ARBA00023170"/>
    </source>
</evidence>
<dbReference type="GO" id="GO:0005886">
    <property type="term" value="C:plasma membrane"/>
    <property type="evidence" value="ECO:0007669"/>
    <property type="project" value="TreeGrafter"/>
</dbReference>
<evidence type="ECO:0000256" key="4">
    <source>
        <dbReference type="ARBA" id="ARBA00022989"/>
    </source>
</evidence>
<keyword evidence="7" id="KW-0675">Receptor</keyword>
<organism evidence="11 12">
    <name type="scientific">Nezara viridula</name>
    <name type="common">Southern green stink bug</name>
    <name type="synonym">Cimex viridulus</name>
    <dbReference type="NCBI Taxonomy" id="85310"/>
    <lineage>
        <taxon>Eukaryota</taxon>
        <taxon>Metazoa</taxon>
        <taxon>Ecdysozoa</taxon>
        <taxon>Arthropoda</taxon>
        <taxon>Hexapoda</taxon>
        <taxon>Insecta</taxon>
        <taxon>Pterygota</taxon>
        <taxon>Neoptera</taxon>
        <taxon>Paraneoptera</taxon>
        <taxon>Hemiptera</taxon>
        <taxon>Heteroptera</taxon>
        <taxon>Panheteroptera</taxon>
        <taxon>Pentatomomorpha</taxon>
        <taxon>Pentatomoidea</taxon>
        <taxon>Pentatomidae</taxon>
        <taxon>Pentatominae</taxon>
        <taxon>Nezara</taxon>
    </lineage>
</organism>
<dbReference type="GO" id="GO:0004930">
    <property type="term" value="F:G protein-coupled receptor activity"/>
    <property type="evidence" value="ECO:0007669"/>
    <property type="project" value="UniProtKB-KW"/>
</dbReference>
<sequence length="143" mass="16152">MNMRSWWGKGGYPLHAKHLGYGLDHVLIRGLVQAAIKMNDSEFTTDLPENGTTETFYDYYTYDIDESINTFFWDELMPTLIVYSITLLIGIAGNSLIIFTITVYRRMKSTTNMFLASLASADLLLILICIPVKVGHINIACFA</sequence>
<evidence type="ECO:0000256" key="6">
    <source>
        <dbReference type="ARBA" id="ARBA00023136"/>
    </source>
</evidence>
<keyword evidence="8" id="KW-0807">Transducer</keyword>
<name>A0A9P0MIA9_NEZVI</name>
<evidence type="ECO:0000256" key="2">
    <source>
        <dbReference type="ARBA" id="ARBA00010663"/>
    </source>
</evidence>
<reference evidence="11" key="1">
    <citation type="submission" date="2022-01" db="EMBL/GenBank/DDBJ databases">
        <authorList>
            <person name="King R."/>
        </authorList>
    </citation>
    <scope>NUCLEOTIDE SEQUENCE</scope>
</reference>
<evidence type="ECO:0000313" key="12">
    <source>
        <dbReference type="Proteomes" id="UP001152798"/>
    </source>
</evidence>
<dbReference type="PANTHER" id="PTHR45695">
    <property type="entry name" value="LEUCOKININ RECEPTOR-RELATED"/>
    <property type="match status" value="1"/>
</dbReference>
<dbReference type="InterPro" id="IPR000276">
    <property type="entry name" value="GPCR_Rhodpsn"/>
</dbReference>
<keyword evidence="6 9" id="KW-0472">Membrane</keyword>
<evidence type="ECO:0000256" key="3">
    <source>
        <dbReference type="ARBA" id="ARBA00022692"/>
    </source>
</evidence>
<evidence type="ECO:0000256" key="9">
    <source>
        <dbReference type="SAM" id="Phobius"/>
    </source>
</evidence>
<keyword evidence="4 9" id="KW-1133">Transmembrane helix</keyword>
<dbReference type="SUPFAM" id="SSF81321">
    <property type="entry name" value="Family A G protein-coupled receptor-like"/>
    <property type="match status" value="1"/>
</dbReference>
<feature type="domain" description="G-protein coupled receptors family 1 profile" evidence="10">
    <location>
        <begin position="93"/>
        <end position="143"/>
    </location>
</feature>
<dbReference type="PROSITE" id="PS50262">
    <property type="entry name" value="G_PROTEIN_RECEP_F1_2"/>
    <property type="match status" value="1"/>
</dbReference>
<comment type="similarity">
    <text evidence="2">Belongs to the G-protein coupled receptor 1 family.</text>
</comment>
<dbReference type="AlphaFoldDB" id="A0A9P0MIA9"/>
<evidence type="ECO:0000256" key="1">
    <source>
        <dbReference type="ARBA" id="ARBA00004141"/>
    </source>
</evidence>
<keyword evidence="12" id="KW-1185">Reference proteome</keyword>